<feature type="modified residue" description="4-aspartylphosphate" evidence="5">
    <location>
        <position position="61"/>
    </location>
</feature>
<feature type="domain" description="HTH LytTR-type" evidence="7">
    <location>
        <begin position="150"/>
        <end position="244"/>
    </location>
</feature>
<dbReference type="GO" id="GO:0000156">
    <property type="term" value="F:phosphorelay response regulator activity"/>
    <property type="evidence" value="ECO:0007669"/>
    <property type="project" value="InterPro"/>
</dbReference>
<dbReference type="Proteomes" id="UP000051790">
    <property type="component" value="Unassembled WGS sequence"/>
</dbReference>
<feature type="domain" description="Response regulatory" evidence="6">
    <location>
        <begin position="3"/>
        <end position="128"/>
    </location>
</feature>
<dbReference type="PROSITE" id="PS50930">
    <property type="entry name" value="HTH_LYTTR"/>
    <property type="match status" value="1"/>
</dbReference>
<dbReference type="EMBL" id="AZEU01000040">
    <property type="protein sequence ID" value="KRL52346.1"/>
    <property type="molecule type" value="Genomic_DNA"/>
</dbReference>
<evidence type="ECO:0000259" key="6">
    <source>
        <dbReference type="PROSITE" id="PS50110"/>
    </source>
</evidence>
<sequence length="245" mass="27585">MQNLYLLEDDPIYREFLTQQLKNIIMIEKLPFQLQLATADPQAIMTELTEEKPHAAIFFLDIEIANSTISGIDLATFIRAHVPAADIIFVTNHPESALLIVTNKIMPLDLIQKDLSADTCAAMIHQDLLDIAQRLTHAEDQVTYTLAGIIHAVDLAEISYLMTVPGDPGTLRLISDHETAEFHGNLNDYETRYPQLFRCHKSFLVNLAKVSAFDAKKRQLTFAEAAPADVSFRKVASLRKQLLER</sequence>
<evidence type="ECO:0000256" key="1">
    <source>
        <dbReference type="ARBA" id="ARBA00022490"/>
    </source>
</evidence>
<name>A0A0R1RC51_9LACO</name>
<keyword evidence="9" id="KW-1185">Reference proteome</keyword>
<dbReference type="InterPro" id="IPR001789">
    <property type="entry name" value="Sig_transdc_resp-reg_receiver"/>
</dbReference>
<dbReference type="InterPro" id="IPR007492">
    <property type="entry name" value="LytTR_DNA-bd_dom"/>
</dbReference>
<evidence type="ECO:0000313" key="8">
    <source>
        <dbReference type="EMBL" id="KRL52346.1"/>
    </source>
</evidence>
<dbReference type="Pfam" id="PF04397">
    <property type="entry name" value="LytTR"/>
    <property type="match status" value="1"/>
</dbReference>
<keyword evidence="2" id="KW-0902">Two-component regulatory system</keyword>
<evidence type="ECO:0000313" key="9">
    <source>
        <dbReference type="Proteomes" id="UP000051790"/>
    </source>
</evidence>
<keyword evidence="5" id="KW-0597">Phosphoprotein</keyword>
<proteinExistence type="predicted"/>
<dbReference type="Gene3D" id="2.40.50.1020">
    <property type="entry name" value="LytTr DNA-binding domain"/>
    <property type="match status" value="1"/>
</dbReference>
<dbReference type="PANTHER" id="PTHR37299">
    <property type="entry name" value="TRANSCRIPTIONAL REGULATOR-RELATED"/>
    <property type="match status" value="1"/>
</dbReference>
<dbReference type="AlphaFoldDB" id="A0A0R1RC51"/>
<protein>
    <submittedName>
        <fullName evidence="8">Response regulator</fullName>
    </submittedName>
</protein>
<evidence type="ECO:0000259" key="7">
    <source>
        <dbReference type="PROSITE" id="PS50930"/>
    </source>
</evidence>
<evidence type="ECO:0000256" key="3">
    <source>
        <dbReference type="ARBA" id="ARBA00023159"/>
    </source>
</evidence>
<evidence type="ECO:0000256" key="4">
    <source>
        <dbReference type="ARBA" id="ARBA00037164"/>
    </source>
</evidence>
<dbReference type="InterPro" id="IPR011006">
    <property type="entry name" value="CheY-like_superfamily"/>
</dbReference>
<reference evidence="8 9" key="1">
    <citation type="journal article" date="2015" name="Genome Announc.">
        <title>Expanding the biotechnology potential of lactobacilli through comparative genomics of 213 strains and associated genera.</title>
        <authorList>
            <person name="Sun Z."/>
            <person name="Harris H.M."/>
            <person name="McCann A."/>
            <person name="Guo C."/>
            <person name="Argimon S."/>
            <person name="Zhang W."/>
            <person name="Yang X."/>
            <person name="Jeffery I.B."/>
            <person name="Cooney J.C."/>
            <person name="Kagawa T.F."/>
            <person name="Liu W."/>
            <person name="Song Y."/>
            <person name="Salvetti E."/>
            <person name="Wrobel A."/>
            <person name="Rasinkangas P."/>
            <person name="Parkhill J."/>
            <person name="Rea M.C."/>
            <person name="O'Sullivan O."/>
            <person name="Ritari J."/>
            <person name="Douillard F.P."/>
            <person name="Paul Ross R."/>
            <person name="Yang R."/>
            <person name="Briner A.E."/>
            <person name="Felis G.E."/>
            <person name="de Vos W.M."/>
            <person name="Barrangou R."/>
            <person name="Klaenhammer T.R."/>
            <person name="Caufield P.W."/>
            <person name="Cui Y."/>
            <person name="Zhang H."/>
            <person name="O'Toole P.W."/>
        </authorList>
    </citation>
    <scope>NUCLEOTIDE SEQUENCE [LARGE SCALE GENOMIC DNA]</scope>
    <source>
        <strain evidence="8 9">DSM 13343</strain>
    </source>
</reference>
<dbReference type="InterPro" id="IPR046947">
    <property type="entry name" value="LytR-like"/>
</dbReference>
<dbReference type="PROSITE" id="PS50110">
    <property type="entry name" value="RESPONSE_REGULATORY"/>
    <property type="match status" value="1"/>
</dbReference>
<comment type="function">
    <text evidence="4">Required for high-level post-exponential phase expression of a series of secreted proteins.</text>
</comment>
<dbReference type="Gene3D" id="3.40.50.2300">
    <property type="match status" value="1"/>
</dbReference>
<dbReference type="GO" id="GO:0003677">
    <property type="term" value="F:DNA binding"/>
    <property type="evidence" value="ECO:0007669"/>
    <property type="project" value="InterPro"/>
</dbReference>
<dbReference type="SUPFAM" id="SSF52172">
    <property type="entry name" value="CheY-like"/>
    <property type="match status" value="1"/>
</dbReference>
<comment type="caution">
    <text evidence="8">The sequence shown here is derived from an EMBL/GenBank/DDBJ whole genome shotgun (WGS) entry which is preliminary data.</text>
</comment>
<evidence type="ECO:0000256" key="2">
    <source>
        <dbReference type="ARBA" id="ARBA00023012"/>
    </source>
</evidence>
<keyword evidence="3" id="KW-0010">Activator</keyword>
<dbReference type="OrthoDB" id="9809318at2"/>
<dbReference type="RefSeq" id="WP_056962496.1">
    <property type="nucleotide sequence ID" value="NZ_AZEU01000040.1"/>
</dbReference>
<evidence type="ECO:0000256" key="5">
    <source>
        <dbReference type="PROSITE-ProRule" id="PRU00169"/>
    </source>
</evidence>
<accession>A0A0R1RC51</accession>
<organism evidence="8 9">
    <name type="scientific">Lacticaseibacillus manihotivorans DSM 13343 = JCM 12514</name>
    <dbReference type="NCBI Taxonomy" id="1423769"/>
    <lineage>
        <taxon>Bacteria</taxon>
        <taxon>Bacillati</taxon>
        <taxon>Bacillota</taxon>
        <taxon>Bacilli</taxon>
        <taxon>Lactobacillales</taxon>
        <taxon>Lactobacillaceae</taxon>
        <taxon>Lacticaseibacillus</taxon>
    </lineage>
</organism>
<dbReference type="SMART" id="SM00850">
    <property type="entry name" value="LytTR"/>
    <property type="match status" value="1"/>
</dbReference>
<dbReference type="PANTHER" id="PTHR37299:SF3">
    <property type="entry name" value="STAGE 0 SPORULATION PROTEIN A HOMOLOG"/>
    <property type="match status" value="1"/>
</dbReference>
<keyword evidence="1" id="KW-0963">Cytoplasm</keyword>
<dbReference type="PATRIC" id="fig|1423769.4.peg.2649"/>
<gene>
    <name evidence="8" type="ORF">FD01_GL002455</name>
</gene>